<dbReference type="Proteomes" id="UP000271087">
    <property type="component" value="Unassembled WGS sequence"/>
</dbReference>
<feature type="compositionally biased region" description="Low complexity" evidence="1">
    <location>
        <begin position="113"/>
        <end position="126"/>
    </location>
</feature>
<gene>
    <name evidence="2" type="ORF">NOO_LOCUS8084</name>
</gene>
<evidence type="ECO:0000256" key="1">
    <source>
        <dbReference type="SAM" id="MobiDB-lite"/>
    </source>
</evidence>
<name>A0A182EJ00_ONCOC</name>
<dbReference type="EMBL" id="UYRW01003200">
    <property type="protein sequence ID" value="VDK88275.1"/>
    <property type="molecule type" value="Genomic_DNA"/>
</dbReference>
<feature type="compositionally biased region" description="Basic and acidic residues" evidence="1">
    <location>
        <begin position="70"/>
        <end position="92"/>
    </location>
</feature>
<feature type="region of interest" description="Disordered" evidence="1">
    <location>
        <begin position="64"/>
        <end position="99"/>
    </location>
</feature>
<feature type="region of interest" description="Disordered" evidence="1">
    <location>
        <begin position="112"/>
        <end position="150"/>
    </location>
</feature>
<accession>A0A182EJ00</accession>
<evidence type="ECO:0000313" key="2">
    <source>
        <dbReference type="EMBL" id="VDK88275.1"/>
    </source>
</evidence>
<dbReference type="WBParaSite" id="nOo.2.0.1.t08084-RA">
    <property type="protein sequence ID" value="nOo.2.0.1.t08084-RA"/>
    <property type="gene ID" value="nOo.2.0.1.g08084"/>
</dbReference>
<organism evidence="4">
    <name type="scientific">Onchocerca ochengi</name>
    <name type="common">Filarial nematode worm</name>
    <dbReference type="NCBI Taxonomy" id="42157"/>
    <lineage>
        <taxon>Eukaryota</taxon>
        <taxon>Metazoa</taxon>
        <taxon>Ecdysozoa</taxon>
        <taxon>Nematoda</taxon>
        <taxon>Chromadorea</taxon>
        <taxon>Rhabditida</taxon>
        <taxon>Spirurina</taxon>
        <taxon>Spiruromorpha</taxon>
        <taxon>Filarioidea</taxon>
        <taxon>Onchocercidae</taxon>
        <taxon>Onchocerca</taxon>
    </lineage>
</organism>
<protein>
    <submittedName>
        <fullName evidence="4">Ovule protein</fullName>
    </submittedName>
</protein>
<sequence length="150" mass="16999">MCLRTKHISKPEISKARGDDIKISVENTKASKETEDKKIDLVKEVNDNNGKKEKEKITEELAVVQTQEAGHSEKCNGNEAKNRKMDFNDNKNPKQNQMEQQFVNSFIAEFTQKSSASKSGKASSTYKKTESLIRDNTLEGIPRDMPKYNS</sequence>
<proteinExistence type="predicted"/>
<feature type="compositionally biased region" description="Basic and acidic residues" evidence="1">
    <location>
        <begin position="127"/>
        <end position="150"/>
    </location>
</feature>
<evidence type="ECO:0000313" key="3">
    <source>
        <dbReference type="Proteomes" id="UP000271087"/>
    </source>
</evidence>
<evidence type="ECO:0000313" key="4">
    <source>
        <dbReference type="WBParaSite" id="nOo.2.0.1.t08084-RA"/>
    </source>
</evidence>
<keyword evidence="3" id="KW-1185">Reference proteome</keyword>
<reference evidence="2 3" key="2">
    <citation type="submission" date="2018-08" db="EMBL/GenBank/DDBJ databases">
        <authorList>
            <person name="Laetsch R D."/>
            <person name="Stevens L."/>
            <person name="Kumar S."/>
            <person name="Blaxter L. M."/>
        </authorList>
    </citation>
    <scope>NUCLEOTIDE SEQUENCE [LARGE SCALE GENOMIC DNA]</scope>
</reference>
<reference evidence="4" key="1">
    <citation type="submission" date="2016-06" db="UniProtKB">
        <authorList>
            <consortium name="WormBaseParasite"/>
        </authorList>
    </citation>
    <scope>IDENTIFICATION</scope>
</reference>
<dbReference type="AlphaFoldDB" id="A0A182EJ00"/>
<dbReference type="OrthoDB" id="5874115at2759"/>